<dbReference type="Pfam" id="PF11009">
    <property type="entry name" value="BrxC"/>
    <property type="match status" value="1"/>
</dbReference>
<proteinExistence type="predicted"/>
<comment type="caution">
    <text evidence="1">The sequence shown here is derived from an EMBL/GenBank/DDBJ whole genome shotgun (WGS) entry which is preliminary data.</text>
</comment>
<evidence type="ECO:0000313" key="1">
    <source>
        <dbReference type="EMBL" id="EMR01004.1"/>
    </source>
</evidence>
<dbReference type="EMBL" id="AODQ01000156">
    <property type="protein sequence ID" value="EMR01004.1"/>
    <property type="molecule type" value="Genomic_DNA"/>
</dbReference>
<organism evidence="1 2">
    <name type="scientific">Cesiribacter andamanensis AMV16</name>
    <dbReference type="NCBI Taxonomy" id="1279009"/>
    <lineage>
        <taxon>Bacteria</taxon>
        <taxon>Pseudomonadati</taxon>
        <taxon>Bacteroidota</taxon>
        <taxon>Cytophagia</taxon>
        <taxon>Cytophagales</taxon>
        <taxon>Cesiribacteraceae</taxon>
        <taxon>Cesiribacter</taxon>
    </lineage>
</organism>
<dbReference type="NCBIfam" id="TIGR04019">
    <property type="entry name" value="B_thiol_YtxJ"/>
    <property type="match status" value="1"/>
</dbReference>
<dbReference type="InterPro" id="IPR022551">
    <property type="entry name" value="BrxC"/>
</dbReference>
<dbReference type="STRING" id="1279009.ADICEAN_03870"/>
<keyword evidence="2" id="KW-1185">Reference proteome</keyword>
<name>M7NR65_9BACT</name>
<dbReference type="Proteomes" id="UP000011910">
    <property type="component" value="Unassembled WGS sequence"/>
</dbReference>
<dbReference type="AlphaFoldDB" id="M7NR65"/>
<dbReference type="Gene3D" id="3.40.30.10">
    <property type="entry name" value="Glutaredoxin"/>
    <property type="match status" value="1"/>
</dbReference>
<reference evidence="1 2" key="1">
    <citation type="journal article" date="2013" name="Genome Announc.">
        <title>Draft Genome Sequence of Cesiribacter andamanensis Strain AMV16T, Isolated from a Soil Sample from a Mud Volcano in the Andaman Islands, India.</title>
        <authorList>
            <person name="Shivaji S."/>
            <person name="Ara S."/>
            <person name="Begum Z."/>
            <person name="Srinivas T.N."/>
            <person name="Singh A."/>
            <person name="Kumar Pinnaka A."/>
        </authorList>
    </citation>
    <scope>NUCLEOTIDE SEQUENCE [LARGE SCALE GENOMIC DNA]</scope>
    <source>
        <strain evidence="1 2">AMV16</strain>
    </source>
</reference>
<sequence>MKWNTLDSVEELEQLKQKSHQQPIIIFKHSTRCPISHMALSWFERSWNGEEMGAAEPWYLDLIQYRPVSSQVAAEFGVQHESPQLLLIEQGRCTYHRSHSNISYKELKKKLDQE</sequence>
<evidence type="ECO:0000313" key="2">
    <source>
        <dbReference type="Proteomes" id="UP000011910"/>
    </source>
</evidence>
<dbReference type="eggNOG" id="COG3118">
    <property type="taxonomic scope" value="Bacteria"/>
</dbReference>
<protein>
    <submittedName>
        <fullName evidence="1">Bacillithiol system protein YtxJ</fullName>
    </submittedName>
</protein>
<gene>
    <name evidence="1" type="ORF">ADICEAN_03870</name>
</gene>
<accession>M7NR65</accession>